<dbReference type="InterPro" id="IPR011051">
    <property type="entry name" value="RmlC_Cupin_sf"/>
</dbReference>
<sequence length="159" mass="17473">MRPPAEYWIKHLGLQPHPEGGYYTETYRAAHTLPDGRPVATGIYFLLEHDNFSALHRLSSDETWHFYTGDGLTVHLIEPGGTYRTLSLGPDPAQGQAFQGVVPAGCWFGATVEAPGGYALVGCTVAPAFDFADFELAEREALSRLYPQHRALIGRLTRG</sequence>
<keyword evidence="3" id="KW-1185">Reference proteome</keyword>
<dbReference type="OrthoDB" id="9798288at2"/>
<evidence type="ECO:0000313" key="2">
    <source>
        <dbReference type="EMBL" id="RIH83309.1"/>
    </source>
</evidence>
<dbReference type="Gene3D" id="2.60.120.10">
    <property type="entry name" value="Jelly Rolls"/>
    <property type="match status" value="1"/>
</dbReference>
<comment type="caution">
    <text evidence="2">The sequence shown here is derived from an EMBL/GenBank/DDBJ whole genome shotgun (WGS) entry which is preliminary data.</text>
</comment>
<dbReference type="RefSeq" id="WP_119315374.1">
    <property type="nucleotide sequence ID" value="NZ_QXDL01000095.1"/>
</dbReference>
<dbReference type="SUPFAM" id="SSF51182">
    <property type="entry name" value="RmlC-like cupins"/>
    <property type="match status" value="1"/>
</dbReference>
<feature type="domain" description="DUF985" evidence="1">
    <location>
        <begin position="6"/>
        <end position="137"/>
    </location>
</feature>
<reference evidence="2 3" key="1">
    <citation type="submission" date="2018-08" db="EMBL/GenBank/DDBJ databases">
        <title>Meiothermus terrae DSM 26712 genome sequencing project.</title>
        <authorList>
            <person name="Da Costa M.S."/>
            <person name="Albuquerque L."/>
            <person name="Raposo P."/>
            <person name="Froufe H.J.C."/>
            <person name="Barroso C.S."/>
            <person name="Egas C."/>
        </authorList>
    </citation>
    <scope>NUCLEOTIDE SEQUENCE [LARGE SCALE GENOMIC DNA]</scope>
    <source>
        <strain evidence="2 3">DSM 26712</strain>
    </source>
</reference>
<dbReference type="InterPro" id="IPR014710">
    <property type="entry name" value="RmlC-like_jellyroll"/>
</dbReference>
<organism evidence="2 3">
    <name type="scientific">Calidithermus terrae</name>
    <dbReference type="NCBI Taxonomy" id="1408545"/>
    <lineage>
        <taxon>Bacteria</taxon>
        <taxon>Thermotogati</taxon>
        <taxon>Deinococcota</taxon>
        <taxon>Deinococci</taxon>
        <taxon>Thermales</taxon>
        <taxon>Thermaceae</taxon>
        <taxon>Calidithermus</taxon>
    </lineage>
</organism>
<dbReference type="PANTHER" id="PTHR33387:SF3">
    <property type="entry name" value="DUF985 DOMAIN-CONTAINING PROTEIN"/>
    <property type="match status" value="1"/>
</dbReference>
<dbReference type="AlphaFoldDB" id="A0A399EJP5"/>
<dbReference type="EMBL" id="QXDL01000095">
    <property type="protein sequence ID" value="RIH83309.1"/>
    <property type="molecule type" value="Genomic_DNA"/>
</dbReference>
<proteinExistence type="predicted"/>
<name>A0A399EJP5_9DEIN</name>
<evidence type="ECO:0000313" key="3">
    <source>
        <dbReference type="Proteomes" id="UP000265715"/>
    </source>
</evidence>
<dbReference type="CDD" id="cd06121">
    <property type="entry name" value="cupin_YML079wp"/>
    <property type="match status" value="1"/>
</dbReference>
<dbReference type="Pfam" id="PF06172">
    <property type="entry name" value="Cupin_5"/>
    <property type="match status" value="1"/>
</dbReference>
<dbReference type="InterPro" id="IPR009327">
    <property type="entry name" value="Cupin_DUF985"/>
</dbReference>
<dbReference type="Proteomes" id="UP000265715">
    <property type="component" value="Unassembled WGS sequence"/>
</dbReference>
<dbReference type="InterPro" id="IPR039935">
    <property type="entry name" value="YML079W-like"/>
</dbReference>
<dbReference type="PANTHER" id="PTHR33387">
    <property type="entry name" value="RMLC-LIKE JELLY ROLL FOLD PROTEIN"/>
    <property type="match status" value="1"/>
</dbReference>
<evidence type="ECO:0000259" key="1">
    <source>
        <dbReference type="Pfam" id="PF06172"/>
    </source>
</evidence>
<accession>A0A399EJP5</accession>
<gene>
    <name evidence="2" type="ORF">Mterra_02327</name>
</gene>
<protein>
    <recommendedName>
        <fullName evidence="1">DUF985 domain-containing protein</fullName>
    </recommendedName>
</protein>